<dbReference type="InterPro" id="IPR023157">
    <property type="entry name" value="AGR-C-984p-like_sf"/>
</dbReference>
<sequence>MPPVADPILAALYGAGGGIGALTAGDGAGAIAALRRASAPGEETRALARLARDHGLGRAMERFRAAAAATSDPARALRDPRILEVLLPAMGMPDAVGQGGLAARALMADPSDPKGLLMRLSDKRWREAAATLDLRRRGMDALRDPAVQARLEEGLRRQRWHADLDSSHPGLSDALHFRRRAASVNSAYEILGDPVLRRVVTGALGLPMEIAIQPVETQARAITSRLQVKTLADPRVAGQLAERYLLARAGEAGPAGLAGAPSPLVALFA</sequence>
<dbReference type="InterPro" id="IPR010626">
    <property type="entry name" value="DUF1217"/>
</dbReference>
<proteinExistence type="predicted"/>
<dbReference type="Proteomes" id="UP000597507">
    <property type="component" value="Unassembled WGS sequence"/>
</dbReference>
<evidence type="ECO:0000313" key="1">
    <source>
        <dbReference type="EMBL" id="GGG29945.1"/>
    </source>
</evidence>
<gene>
    <name evidence="1" type="ORF">GCM10010964_17340</name>
</gene>
<evidence type="ECO:0000313" key="2">
    <source>
        <dbReference type="Proteomes" id="UP000597507"/>
    </source>
</evidence>
<dbReference type="EMBL" id="BMKS01000004">
    <property type="protein sequence ID" value="GGG29945.1"/>
    <property type="molecule type" value="Genomic_DNA"/>
</dbReference>
<accession>A0A8J2ZAT6</accession>
<name>A0A8J2ZAT6_9PROT</name>
<reference evidence="1 2" key="1">
    <citation type="journal article" date="2014" name="Int. J. Syst. Evol. Microbiol.">
        <title>Complete genome sequence of Corynebacterium casei LMG S-19264T (=DSM 44701T), isolated from a smear-ripened cheese.</title>
        <authorList>
            <consortium name="US DOE Joint Genome Institute (JGI-PGF)"/>
            <person name="Walter F."/>
            <person name="Albersmeier A."/>
            <person name="Kalinowski J."/>
            <person name="Ruckert C."/>
        </authorList>
    </citation>
    <scope>NUCLEOTIDE SEQUENCE [LARGE SCALE GENOMIC DNA]</scope>
    <source>
        <strain evidence="1 2">CGMCC 1.16330</strain>
    </source>
</reference>
<comment type="caution">
    <text evidence="1">The sequence shown here is derived from an EMBL/GenBank/DDBJ whole genome shotgun (WGS) entry which is preliminary data.</text>
</comment>
<dbReference type="Gene3D" id="1.10.3700.10">
    <property type="entry name" value="AGR C 984p-like"/>
    <property type="match status" value="1"/>
</dbReference>
<dbReference type="Pfam" id="PF06748">
    <property type="entry name" value="DUF1217"/>
    <property type="match status" value="1"/>
</dbReference>
<dbReference type="AlphaFoldDB" id="A0A8J2ZAT6"/>
<keyword evidence="2" id="KW-1185">Reference proteome</keyword>
<organism evidence="1 2">
    <name type="scientific">Caldovatus sediminis</name>
    <dbReference type="NCBI Taxonomy" id="2041189"/>
    <lineage>
        <taxon>Bacteria</taxon>
        <taxon>Pseudomonadati</taxon>
        <taxon>Pseudomonadota</taxon>
        <taxon>Alphaproteobacteria</taxon>
        <taxon>Acetobacterales</taxon>
        <taxon>Roseomonadaceae</taxon>
        <taxon>Caldovatus</taxon>
    </lineage>
</organism>
<protein>
    <submittedName>
        <fullName evidence="1">Uncharacterized protein</fullName>
    </submittedName>
</protein>
<dbReference type="SUPFAM" id="SSF158837">
    <property type="entry name" value="AGR C 984p-like"/>
    <property type="match status" value="1"/>
</dbReference>